<dbReference type="PANTHER" id="PTHR33240">
    <property type="entry name" value="OS08G0508500 PROTEIN"/>
    <property type="match status" value="1"/>
</dbReference>
<dbReference type="InterPro" id="IPR021109">
    <property type="entry name" value="Peptidase_aspartic_dom_sf"/>
</dbReference>
<dbReference type="GeneID" id="104738115"/>
<organism evidence="2 3">
    <name type="scientific">Camelina sativa</name>
    <name type="common">False flax</name>
    <name type="synonym">Myagrum sativum</name>
    <dbReference type="NCBI Taxonomy" id="90675"/>
    <lineage>
        <taxon>Eukaryota</taxon>
        <taxon>Viridiplantae</taxon>
        <taxon>Streptophyta</taxon>
        <taxon>Embryophyta</taxon>
        <taxon>Tracheophyta</taxon>
        <taxon>Spermatophyta</taxon>
        <taxon>Magnoliopsida</taxon>
        <taxon>eudicotyledons</taxon>
        <taxon>Gunneridae</taxon>
        <taxon>Pentapetalae</taxon>
        <taxon>rosids</taxon>
        <taxon>malvids</taxon>
        <taxon>Brassicales</taxon>
        <taxon>Brassicaceae</taxon>
        <taxon>Camelineae</taxon>
        <taxon>Camelina</taxon>
    </lineage>
</organism>
<reference evidence="3" key="2">
    <citation type="submission" date="2025-08" db="UniProtKB">
        <authorList>
            <consortium name="RefSeq"/>
        </authorList>
    </citation>
    <scope>IDENTIFICATION</scope>
    <source>
        <tissue evidence="3">Leaf</tissue>
    </source>
</reference>
<evidence type="ECO:0000256" key="1">
    <source>
        <dbReference type="SAM" id="MobiDB-lite"/>
    </source>
</evidence>
<name>A0ABM0VIE0_CAMSA</name>
<gene>
    <name evidence="3" type="primary">LOC104738115</name>
</gene>
<dbReference type="Proteomes" id="UP000694864">
    <property type="component" value="Chromosome 13"/>
</dbReference>
<protein>
    <submittedName>
        <fullName evidence="3">Uncharacterized protein LOC104738115</fullName>
    </submittedName>
</protein>
<reference evidence="2" key="1">
    <citation type="journal article" date="2014" name="Nat. Commun.">
        <title>The emerging biofuel crop Camelina sativa retains a highly undifferentiated hexaploid genome structure.</title>
        <authorList>
            <person name="Kagale S."/>
            <person name="Koh C."/>
            <person name="Nixon J."/>
            <person name="Bollina V."/>
            <person name="Clarke W.E."/>
            <person name="Tuteja R."/>
            <person name="Spillane C."/>
            <person name="Robinson S.J."/>
            <person name="Links M.G."/>
            <person name="Clarke C."/>
            <person name="Higgins E.E."/>
            <person name="Huebert T."/>
            <person name="Sharpe A.G."/>
            <person name="Parkin I.A."/>
        </authorList>
    </citation>
    <scope>NUCLEOTIDE SEQUENCE [LARGE SCALE GENOMIC DNA]</scope>
    <source>
        <strain evidence="2">cv. DH55</strain>
    </source>
</reference>
<proteinExistence type="predicted"/>
<evidence type="ECO:0000313" key="3">
    <source>
        <dbReference type="RefSeq" id="XP_010456648.1"/>
    </source>
</evidence>
<dbReference type="SUPFAM" id="SSF50630">
    <property type="entry name" value="Acid proteases"/>
    <property type="match status" value="1"/>
</dbReference>
<dbReference type="PANTHER" id="PTHR33240:SF8">
    <property type="entry name" value="OS03G0439900 PROTEIN"/>
    <property type="match status" value="1"/>
</dbReference>
<dbReference type="Gene3D" id="2.40.70.10">
    <property type="entry name" value="Acid Proteases"/>
    <property type="match status" value="1"/>
</dbReference>
<dbReference type="RefSeq" id="XP_010456648.1">
    <property type="nucleotide sequence ID" value="XM_010458346.1"/>
</dbReference>
<sequence>MGGLATCRDSVRSIKAYRRGLEVKRGWLAQSTPPTTNSDPIVFTEADASGLTGPHNDPLVVEMEFGESMVTKILIDIGSSINVIFKDVLIQMEINLRTTEHDVQPLTGYDGDTVMTEGTIMLPVYVGGTMHCINFAIVDKPIVSNVILGTPWLHKMKAVASTYLQCVKFPTPRGIFTLQGEPLVARTCFIIVRQ</sequence>
<evidence type="ECO:0000313" key="2">
    <source>
        <dbReference type="Proteomes" id="UP000694864"/>
    </source>
</evidence>
<accession>A0ABM0VIE0</accession>
<dbReference type="CDD" id="cd00303">
    <property type="entry name" value="retropepsin_like"/>
    <property type="match status" value="1"/>
</dbReference>
<feature type="region of interest" description="Disordered" evidence="1">
    <location>
        <begin position="28"/>
        <end position="49"/>
    </location>
</feature>
<feature type="compositionally biased region" description="Polar residues" evidence="1">
    <location>
        <begin position="29"/>
        <end position="39"/>
    </location>
</feature>
<keyword evidence="2" id="KW-1185">Reference proteome</keyword>